<comment type="caution">
    <text evidence="3">The sequence shown here is derived from an EMBL/GenBank/DDBJ whole genome shotgun (WGS) entry which is preliminary data.</text>
</comment>
<comment type="similarity">
    <text evidence="1 2">Belongs to the LOG family.</text>
</comment>
<reference evidence="3 5" key="1">
    <citation type="journal article" date="2014" name="Genome Announc.">
        <title>Draft Genome Sequence of Bacillus alcalophilus AV1934, a Classic Alkaliphile Isolated from Human Feces in 1934.</title>
        <authorList>
            <person name="Attie O."/>
            <person name="Jayaprakash A."/>
            <person name="Shah H."/>
            <person name="Paulsen I.T."/>
            <person name="Morino M."/>
            <person name="Takahashi Y."/>
            <person name="Narumi I."/>
            <person name="Sachidanandam R."/>
            <person name="Satoh K."/>
            <person name="Ito M."/>
            <person name="Krulwich T.A."/>
        </authorList>
    </citation>
    <scope>NUCLEOTIDE SEQUENCE [LARGE SCALE GENOMIC DNA]</scope>
    <source>
        <strain evidence="3 5">AV1934</strain>
    </source>
</reference>
<name>A0A094YQ25_ALKAL</name>
<keyword evidence="2" id="KW-0378">Hydrolase</keyword>
<dbReference type="Proteomes" id="UP000002754">
    <property type="component" value="Unassembled WGS sequence"/>
</dbReference>
<evidence type="ECO:0000313" key="4">
    <source>
        <dbReference type="EMBL" id="THG89658.1"/>
    </source>
</evidence>
<dbReference type="SUPFAM" id="SSF102405">
    <property type="entry name" value="MCP/YpsA-like"/>
    <property type="match status" value="1"/>
</dbReference>
<dbReference type="EMBL" id="ALPT02000126">
    <property type="protein sequence ID" value="KGA95582.1"/>
    <property type="molecule type" value="Genomic_DNA"/>
</dbReference>
<evidence type="ECO:0000313" key="5">
    <source>
        <dbReference type="Proteomes" id="UP000002754"/>
    </source>
</evidence>
<protein>
    <recommendedName>
        <fullName evidence="2">Cytokinin riboside 5'-monophosphate phosphoribohydrolase</fullName>
        <ecNumber evidence="2">3.2.2.n1</ecNumber>
    </recommendedName>
</protein>
<reference evidence="4 6" key="2">
    <citation type="submission" date="2014-01" db="EMBL/GenBank/DDBJ databases">
        <title>Draft genome sequencing of Bacillus alcalophilus CGMCC 1.3604.</title>
        <authorList>
            <person name="Yang J."/>
            <person name="Diao L."/>
            <person name="Yang S."/>
        </authorList>
    </citation>
    <scope>NUCLEOTIDE SEQUENCE [LARGE SCALE GENOMIC DNA]</scope>
    <source>
        <strain evidence="4 6">CGMCC 1.3604</strain>
    </source>
</reference>
<dbReference type="InterPro" id="IPR031100">
    <property type="entry name" value="LOG_fam"/>
</dbReference>
<dbReference type="GO" id="GO:0016799">
    <property type="term" value="F:hydrolase activity, hydrolyzing N-glycosyl compounds"/>
    <property type="evidence" value="ECO:0007669"/>
    <property type="project" value="TreeGrafter"/>
</dbReference>
<evidence type="ECO:0000256" key="1">
    <source>
        <dbReference type="ARBA" id="ARBA00006763"/>
    </source>
</evidence>
<dbReference type="NCBIfam" id="TIGR00730">
    <property type="entry name" value="Rossman fold protein, TIGR00730 family"/>
    <property type="match status" value="1"/>
</dbReference>
<dbReference type="Proteomes" id="UP000297014">
    <property type="component" value="Unassembled WGS sequence"/>
</dbReference>
<dbReference type="eggNOG" id="COG1611">
    <property type="taxonomic scope" value="Bacteria"/>
</dbReference>
<proteinExistence type="inferred from homology"/>
<dbReference type="OrthoDB" id="9801098at2"/>
<evidence type="ECO:0000313" key="6">
    <source>
        <dbReference type="Proteomes" id="UP000297014"/>
    </source>
</evidence>
<evidence type="ECO:0000313" key="3">
    <source>
        <dbReference type="EMBL" id="KGA95582.1"/>
    </source>
</evidence>
<dbReference type="GO" id="GO:0005829">
    <property type="term" value="C:cytosol"/>
    <property type="evidence" value="ECO:0007669"/>
    <property type="project" value="TreeGrafter"/>
</dbReference>
<keyword evidence="5" id="KW-1185">Reference proteome</keyword>
<accession>A0A094YQ25</accession>
<dbReference type="EC" id="3.2.2.n1" evidence="2"/>
<dbReference type="GO" id="GO:0009691">
    <property type="term" value="P:cytokinin biosynthetic process"/>
    <property type="evidence" value="ECO:0007669"/>
    <property type="project" value="UniProtKB-UniRule"/>
</dbReference>
<dbReference type="AlphaFoldDB" id="A0A094YQ25"/>
<dbReference type="PANTHER" id="PTHR31223:SF70">
    <property type="entry name" value="LOG FAMILY PROTEIN YJL055W"/>
    <property type="match status" value="1"/>
</dbReference>
<keyword evidence="2" id="KW-0203">Cytokinin biosynthesis</keyword>
<dbReference type="Pfam" id="PF03641">
    <property type="entry name" value="Lysine_decarbox"/>
    <property type="match status" value="1"/>
</dbReference>
<gene>
    <name evidence="4" type="ORF">AJ85_15880</name>
    <name evidence="3" type="ORF">BALCAV_0221660</name>
</gene>
<evidence type="ECO:0000256" key="2">
    <source>
        <dbReference type="RuleBase" id="RU363015"/>
    </source>
</evidence>
<dbReference type="STRING" id="1218173.BALCAV_0221660"/>
<dbReference type="PANTHER" id="PTHR31223">
    <property type="entry name" value="LOG FAMILY PROTEIN YJL055W"/>
    <property type="match status" value="1"/>
</dbReference>
<dbReference type="EMBL" id="JALP01000205">
    <property type="protein sequence ID" value="THG89658.1"/>
    <property type="molecule type" value="Genomic_DNA"/>
</dbReference>
<sequence>MKRVAVFCGANEGSEPVYMERARLLGEEIAKNNLGLVYGGATVGCMGAVADAVMKAGGEVVGVIPEKLASVEVAHRQITELHIVQTMHERKAMMAEKADAFIALPGGAGTMEEWFEVLTWAHIGYHNKPCCLLNVNGYYTPLLELFEHMIKQGFVKESYRKLIIMEDEPAQLLQRILSKN</sequence>
<dbReference type="RefSeq" id="WP_003322538.1">
    <property type="nucleotide sequence ID" value="NZ_ALPT02000126.1"/>
</dbReference>
<dbReference type="Gene3D" id="3.40.50.450">
    <property type="match status" value="1"/>
</dbReference>
<dbReference type="InterPro" id="IPR005269">
    <property type="entry name" value="LOG"/>
</dbReference>
<organism evidence="3 5">
    <name type="scientific">Alkalihalobacillus alcalophilus ATCC 27647 = CGMCC 1.3604</name>
    <dbReference type="NCBI Taxonomy" id="1218173"/>
    <lineage>
        <taxon>Bacteria</taxon>
        <taxon>Bacillati</taxon>
        <taxon>Bacillota</taxon>
        <taxon>Bacilli</taxon>
        <taxon>Bacillales</taxon>
        <taxon>Bacillaceae</taxon>
        <taxon>Alkalihalobacillus</taxon>
    </lineage>
</organism>